<dbReference type="EMBL" id="KN840564">
    <property type="protein sequence ID" value="KIP04745.1"/>
    <property type="molecule type" value="Genomic_DNA"/>
</dbReference>
<reference evidence="1 2" key="1">
    <citation type="journal article" date="2014" name="PLoS Genet.">
        <title>Analysis of the Phlebiopsis gigantea genome, transcriptome and secretome provides insight into its pioneer colonization strategies of wood.</title>
        <authorList>
            <person name="Hori C."/>
            <person name="Ishida T."/>
            <person name="Igarashi K."/>
            <person name="Samejima M."/>
            <person name="Suzuki H."/>
            <person name="Master E."/>
            <person name="Ferreira P."/>
            <person name="Ruiz-Duenas F.J."/>
            <person name="Held B."/>
            <person name="Canessa P."/>
            <person name="Larrondo L.F."/>
            <person name="Schmoll M."/>
            <person name="Druzhinina I.S."/>
            <person name="Kubicek C.P."/>
            <person name="Gaskell J.A."/>
            <person name="Kersten P."/>
            <person name="St John F."/>
            <person name="Glasner J."/>
            <person name="Sabat G."/>
            <person name="Splinter BonDurant S."/>
            <person name="Syed K."/>
            <person name="Yadav J."/>
            <person name="Mgbeahuruike A.C."/>
            <person name="Kovalchuk A."/>
            <person name="Asiegbu F.O."/>
            <person name="Lackner G."/>
            <person name="Hoffmeister D."/>
            <person name="Rencoret J."/>
            <person name="Gutierrez A."/>
            <person name="Sun H."/>
            <person name="Lindquist E."/>
            <person name="Barry K."/>
            <person name="Riley R."/>
            <person name="Grigoriev I.V."/>
            <person name="Henrissat B."/>
            <person name="Kues U."/>
            <person name="Berka R.M."/>
            <person name="Martinez A.T."/>
            <person name="Covert S.F."/>
            <person name="Blanchette R.A."/>
            <person name="Cullen D."/>
        </authorList>
    </citation>
    <scope>NUCLEOTIDE SEQUENCE [LARGE SCALE GENOMIC DNA]</scope>
    <source>
        <strain evidence="1 2">11061_1 CR5-6</strain>
    </source>
</reference>
<evidence type="ECO:0000313" key="1">
    <source>
        <dbReference type="EMBL" id="KIP04745.1"/>
    </source>
</evidence>
<evidence type="ECO:0000313" key="2">
    <source>
        <dbReference type="Proteomes" id="UP000053257"/>
    </source>
</evidence>
<protein>
    <recommendedName>
        <fullName evidence="3">F-box domain-containing protein</fullName>
    </recommendedName>
</protein>
<sequence length="286" mass="32874">MELLGASSCPSQTDVNVLQTRQEPMRLNYDILFVIQGFLQDLPNTSRLMRTCWTLYDAGVPRLLRLLKGRVSISKYYNLVSFCVFMLRRRHNRFQYLVELDISLDRDIHPVNQDPRITNVITRMFKNASQLARLRLSHPYSPIATEEISSAIASLSSLHTITINDMCAEALPILNKMKSPIRKAKISFDPDWAEDGGDPVPLLQSLSDSLQYLDVSWVSFEALNVEYPHVVTLEAEFCRSVDFESLYSAFPNLRFLFLHSVQDDEWEMWADEHRGRNILAQADLGT</sequence>
<dbReference type="Gene3D" id="3.80.10.10">
    <property type="entry name" value="Ribonuclease Inhibitor"/>
    <property type="match status" value="1"/>
</dbReference>
<dbReference type="AlphaFoldDB" id="A0A0C3S7J6"/>
<proteinExistence type="predicted"/>
<dbReference type="OrthoDB" id="2729990at2759"/>
<accession>A0A0C3S7J6</accession>
<dbReference type="SUPFAM" id="SSF52047">
    <property type="entry name" value="RNI-like"/>
    <property type="match status" value="1"/>
</dbReference>
<dbReference type="Proteomes" id="UP000053257">
    <property type="component" value="Unassembled WGS sequence"/>
</dbReference>
<name>A0A0C3S7J6_PHLG1</name>
<gene>
    <name evidence="1" type="ORF">PHLGIDRAFT_120432</name>
</gene>
<dbReference type="HOGENOM" id="CLU_973546_0_0_1"/>
<evidence type="ECO:0008006" key="3">
    <source>
        <dbReference type="Google" id="ProtNLM"/>
    </source>
</evidence>
<keyword evidence="2" id="KW-1185">Reference proteome</keyword>
<organism evidence="1 2">
    <name type="scientific">Phlebiopsis gigantea (strain 11061_1 CR5-6)</name>
    <name type="common">White-rot fungus</name>
    <name type="synonym">Peniophora gigantea</name>
    <dbReference type="NCBI Taxonomy" id="745531"/>
    <lineage>
        <taxon>Eukaryota</taxon>
        <taxon>Fungi</taxon>
        <taxon>Dikarya</taxon>
        <taxon>Basidiomycota</taxon>
        <taxon>Agaricomycotina</taxon>
        <taxon>Agaricomycetes</taxon>
        <taxon>Polyporales</taxon>
        <taxon>Phanerochaetaceae</taxon>
        <taxon>Phlebiopsis</taxon>
    </lineage>
</organism>
<dbReference type="InterPro" id="IPR032675">
    <property type="entry name" value="LRR_dom_sf"/>
</dbReference>